<evidence type="ECO:0000256" key="2">
    <source>
        <dbReference type="ARBA" id="ARBA00029447"/>
    </source>
</evidence>
<dbReference type="Proteomes" id="UP000247536">
    <property type="component" value="Unassembled WGS sequence"/>
</dbReference>
<dbReference type="PANTHER" id="PTHR43531:SF11">
    <property type="entry name" value="METHYL-ACCEPTING CHEMOTAXIS PROTEIN 3"/>
    <property type="match status" value="1"/>
</dbReference>
<gene>
    <name evidence="8" type="ORF">DMY87_22830</name>
</gene>
<dbReference type="EMBL" id="QJRY01000012">
    <property type="protein sequence ID" value="PYB69864.1"/>
    <property type="molecule type" value="Genomic_DNA"/>
</dbReference>
<dbReference type="CDD" id="cd11386">
    <property type="entry name" value="MCP_signal"/>
    <property type="match status" value="1"/>
</dbReference>
<dbReference type="Pfam" id="PF22673">
    <property type="entry name" value="MCP-like_PDC_1"/>
    <property type="match status" value="1"/>
</dbReference>
<feature type="domain" description="HAMP" evidence="7">
    <location>
        <begin position="441"/>
        <end position="493"/>
    </location>
</feature>
<evidence type="ECO:0000256" key="4">
    <source>
        <dbReference type="SAM" id="Phobius"/>
    </source>
</evidence>
<dbReference type="SUPFAM" id="SSF158472">
    <property type="entry name" value="HAMP domain-like"/>
    <property type="match status" value="1"/>
</dbReference>
<dbReference type="InterPro" id="IPR000727">
    <property type="entry name" value="T_SNARE_dom"/>
</dbReference>
<dbReference type="CDD" id="cd06225">
    <property type="entry name" value="HAMP"/>
    <property type="match status" value="1"/>
</dbReference>
<dbReference type="SUPFAM" id="SSF58104">
    <property type="entry name" value="Methyl-accepting chemotaxis protein (MCP) signaling domain"/>
    <property type="match status" value="1"/>
</dbReference>
<evidence type="ECO:0000256" key="1">
    <source>
        <dbReference type="ARBA" id="ARBA00022500"/>
    </source>
</evidence>
<evidence type="ECO:0000259" key="5">
    <source>
        <dbReference type="PROSITE" id="PS50111"/>
    </source>
</evidence>
<dbReference type="PROSITE" id="PS50885">
    <property type="entry name" value="HAMP"/>
    <property type="match status" value="2"/>
</dbReference>
<name>A0ABX5NK55_9HYPH</name>
<feature type="transmembrane region" description="Helical" evidence="4">
    <location>
        <begin position="337"/>
        <end position="362"/>
    </location>
</feature>
<accession>A0ABX5NK55</accession>
<dbReference type="Gene3D" id="6.10.340.10">
    <property type="match status" value="1"/>
</dbReference>
<dbReference type="Pfam" id="PF00672">
    <property type="entry name" value="HAMP"/>
    <property type="match status" value="1"/>
</dbReference>
<keyword evidence="9" id="KW-1185">Reference proteome</keyword>
<keyword evidence="3" id="KW-0807">Transducer</keyword>
<dbReference type="InterPro" id="IPR051310">
    <property type="entry name" value="MCP_chemotaxis"/>
</dbReference>
<evidence type="ECO:0000259" key="7">
    <source>
        <dbReference type="PROSITE" id="PS50885"/>
    </source>
</evidence>
<dbReference type="SMART" id="SM00304">
    <property type="entry name" value="HAMP"/>
    <property type="match status" value="2"/>
</dbReference>
<dbReference type="InterPro" id="IPR003660">
    <property type="entry name" value="HAMP_dom"/>
</dbReference>
<evidence type="ECO:0000313" key="8">
    <source>
        <dbReference type="EMBL" id="PYB69864.1"/>
    </source>
</evidence>
<dbReference type="InterPro" id="IPR004089">
    <property type="entry name" value="MCPsignal_dom"/>
</dbReference>
<feature type="transmembrane region" description="Helical" evidence="4">
    <location>
        <begin position="33"/>
        <end position="58"/>
    </location>
</feature>
<protein>
    <submittedName>
        <fullName evidence="8">Methyl-accepting chemotaxis protein</fullName>
    </submittedName>
</protein>
<evidence type="ECO:0000259" key="6">
    <source>
        <dbReference type="PROSITE" id="PS50192"/>
    </source>
</evidence>
<feature type="domain" description="T-SNARE coiled-coil homology" evidence="6">
    <location>
        <begin position="657"/>
        <end position="719"/>
    </location>
</feature>
<keyword evidence="4" id="KW-0812">Transmembrane</keyword>
<keyword evidence="4" id="KW-0472">Membrane</keyword>
<dbReference type="Pfam" id="PF00015">
    <property type="entry name" value="MCPsignal"/>
    <property type="match status" value="1"/>
</dbReference>
<dbReference type="PROSITE" id="PS50111">
    <property type="entry name" value="CHEMOTAXIS_TRANSDUC_2"/>
    <property type="match status" value="1"/>
</dbReference>
<feature type="domain" description="Methyl-accepting transducer" evidence="5">
    <location>
        <begin position="498"/>
        <end position="727"/>
    </location>
</feature>
<comment type="similarity">
    <text evidence="2">Belongs to the methyl-accepting chemotaxis (MCP) protein family.</text>
</comment>
<organism evidence="8 9">
    <name type="scientific">Rhizobium wuzhouense</name>
    <dbReference type="NCBI Taxonomy" id="1986026"/>
    <lineage>
        <taxon>Bacteria</taxon>
        <taxon>Pseudomonadati</taxon>
        <taxon>Pseudomonadota</taxon>
        <taxon>Alphaproteobacteria</taxon>
        <taxon>Hyphomicrobiales</taxon>
        <taxon>Rhizobiaceae</taxon>
        <taxon>Rhizobium/Agrobacterium group</taxon>
        <taxon>Rhizobium</taxon>
    </lineage>
</organism>
<proteinExistence type="inferred from homology"/>
<dbReference type="Gene3D" id="1.10.287.950">
    <property type="entry name" value="Methyl-accepting chemotaxis protein"/>
    <property type="match status" value="1"/>
</dbReference>
<keyword evidence="4" id="KW-1133">Transmembrane helix</keyword>
<evidence type="ECO:0000256" key="3">
    <source>
        <dbReference type="PROSITE-ProRule" id="PRU00284"/>
    </source>
</evidence>
<dbReference type="CDD" id="cd12913">
    <property type="entry name" value="PDC1_MCP_like"/>
    <property type="match status" value="1"/>
</dbReference>
<reference evidence="8 9" key="1">
    <citation type="submission" date="2018-06" db="EMBL/GenBank/DDBJ databases">
        <title>Rhizobium wuzhouense sp. nov., isolated from roots of Oryza officinalis.</title>
        <authorList>
            <person name="Yuan T."/>
        </authorList>
    </citation>
    <scope>NUCLEOTIDE SEQUENCE [LARGE SCALE GENOMIC DNA]</scope>
    <source>
        <strain evidence="8 9">W44</strain>
    </source>
</reference>
<dbReference type="SMART" id="SM00283">
    <property type="entry name" value="MA"/>
    <property type="match status" value="1"/>
</dbReference>
<feature type="domain" description="HAMP" evidence="7">
    <location>
        <begin position="360"/>
        <end position="413"/>
    </location>
</feature>
<dbReference type="PANTHER" id="PTHR43531">
    <property type="entry name" value="PROTEIN ICFG"/>
    <property type="match status" value="1"/>
</dbReference>
<sequence>MDLLSDLRGNHRPFLLGKVVADRDQGPIMTRTLAFKLLSVSATAILLCLAVTFVAVIYQVRERTVSMTLDQARTDAKATAAGVASQLNNLAGSVKAMASVVERTEVDRAGVTEMLPALIEKFDLVFGSWMLEDVNGFDGKKAAPGTATGVNGSGEFTPYWTRGANGLELLVPEVINREEGYFSLPSSTRAGVATEPYVEDEAGGMLMMSIVYPVISAEKLRGVLGVDVGLDTLSAALKDQRPFGVGRVYLQTGQGLWLTAPDKGEIMKPYEFEGDAAVKAAALKGETVILKNVIGVDQQPVFRVVMPFDLPGLNTRWMIVEDVPVAVVSAIVNQQTLILIAGGLVIMAAVIISLLAAVRMFIQKPIGALLKEVSRLSRGDYEQPVGGQDRKDEVGALATSLDSFRNQLAEGRSIEAVAERQRLAAEEQRSQTEAERHAVTETQRKVVMALGKGLQQLADGNLSHRISEEFPGSYAELRDHYNSAVDSLENTVLRLNVTVDTLNAGTREISRSSDHLSKRTEQQAASLEETTAALGEIADKLNESAGNAQLAASKVKTACTEAERSGEVVQKAISAMEGIEDSSRKVSQIIGVIDEIAFQTNLLALNAGVEAARAGEAGKGFAVVAQEVRELAQRSAQAAREIKALISASNDQVGQGVTLVAETGESLDRIAEQVQAIDSLMQQISRATGEQASGLREINTAVNHMDQATQQNAAMVEETTAASAVLNGEANTLSQMISRFVVGRGQISKAA</sequence>
<evidence type="ECO:0000313" key="9">
    <source>
        <dbReference type="Proteomes" id="UP000247536"/>
    </source>
</evidence>
<keyword evidence="1" id="KW-0145">Chemotaxis</keyword>
<dbReference type="PROSITE" id="PS50192">
    <property type="entry name" value="T_SNARE"/>
    <property type="match status" value="1"/>
</dbReference>
<comment type="caution">
    <text evidence="8">The sequence shown here is derived from an EMBL/GenBank/DDBJ whole genome shotgun (WGS) entry which is preliminary data.</text>
</comment>
<dbReference type="Gene3D" id="3.30.450.20">
    <property type="entry name" value="PAS domain"/>
    <property type="match status" value="1"/>
</dbReference>